<protein>
    <submittedName>
        <fullName evidence="3">Uncharacterized protein</fullName>
    </submittedName>
</protein>
<evidence type="ECO:0000256" key="1">
    <source>
        <dbReference type="SAM" id="MobiDB-lite"/>
    </source>
</evidence>
<keyword evidence="4" id="KW-1185">Reference proteome</keyword>
<gene>
    <name evidence="3" type="ORF">DLJ59_10525</name>
</gene>
<reference evidence="3 4" key="1">
    <citation type="submission" date="2018-05" db="EMBL/GenBank/DDBJ databases">
        <title>Micromonospora from Atacama Desert.</title>
        <authorList>
            <person name="Carro L."/>
            <person name="Goodfellow M."/>
            <person name="Klenk H.-P."/>
        </authorList>
    </citation>
    <scope>NUCLEOTIDE SEQUENCE [LARGE SCALE GENOMIC DNA]</scope>
    <source>
        <strain evidence="3 4">LB39</strain>
    </source>
</reference>
<evidence type="ECO:0000313" key="3">
    <source>
        <dbReference type="EMBL" id="RQX04143.1"/>
    </source>
</evidence>
<feature type="region of interest" description="Disordered" evidence="1">
    <location>
        <begin position="38"/>
        <end position="85"/>
    </location>
</feature>
<evidence type="ECO:0000256" key="2">
    <source>
        <dbReference type="SAM" id="Phobius"/>
    </source>
</evidence>
<feature type="transmembrane region" description="Helical" evidence="2">
    <location>
        <begin position="86"/>
        <end position="104"/>
    </location>
</feature>
<keyword evidence="2" id="KW-0472">Membrane</keyword>
<dbReference type="EMBL" id="QGSZ01000178">
    <property type="protein sequence ID" value="RQX04143.1"/>
    <property type="molecule type" value="Genomic_DNA"/>
</dbReference>
<comment type="caution">
    <text evidence="3">The sequence shown here is derived from an EMBL/GenBank/DDBJ whole genome shotgun (WGS) entry which is preliminary data.</text>
</comment>
<accession>A0A3N9X9Q1</accession>
<dbReference type="AlphaFoldDB" id="A0A3N9X9Q1"/>
<feature type="region of interest" description="Disordered" evidence="1">
    <location>
        <begin position="1"/>
        <end position="23"/>
    </location>
</feature>
<keyword evidence="2" id="KW-1133">Transmembrane helix</keyword>
<dbReference type="Proteomes" id="UP000282312">
    <property type="component" value="Unassembled WGS sequence"/>
</dbReference>
<keyword evidence="2" id="KW-0812">Transmembrane</keyword>
<sequence>MDPSVDASAPSGERLVTEAEARGSKADILWRRQVQKADDTEDALKSSESGANQFHKFLSQDNRGGSSTGTASHGPAQESPQIDNPVTAMVMAAGALAVIAKAMWNYGHTRRARRRDSDDQA</sequence>
<organism evidence="3 4">
    <name type="scientific">Micromonospora inaquosa</name>
    <dbReference type="NCBI Taxonomy" id="2203716"/>
    <lineage>
        <taxon>Bacteria</taxon>
        <taxon>Bacillati</taxon>
        <taxon>Actinomycetota</taxon>
        <taxon>Actinomycetes</taxon>
        <taxon>Micromonosporales</taxon>
        <taxon>Micromonosporaceae</taxon>
        <taxon>Micromonospora</taxon>
    </lineage>
</organism>
<evidence type="ECO:0000313" key="4">
    <source>
        <dbReference type="Proteomes" id="UP000282312"/>
    </source>
</evidence>
<feature type="compositionally biased region" description="Polar residues" evidence="1">
    <location>
        <begin position="59"/>
        <end position="71"/>
    </location>
</feature>
<proteinExistence type="predicted"/>
<name>A0A3N9X9Q1_9ACTN</name>